<comment type="caution">
    <text evidence="2">The sequence shown here is derived from an EMBL/GenBank/DDBJ whole genome shotgun (WGS) entry which is preliminary data.</text>
</comment>
<gene>
    <name evidence="2" type="ORF">NLU13_9141</name>
</gene>
<accession>A0AA39G9K2</accession>
<dbReference type="EMBL" id="JAPDFR010000009">
    <property type="protein sequence ID" value="KAK0383228.1"/>
    <property type="molecule type" value="Genomic_DNA"/>
</dbReference>
<evidence type="ECO:0000256" key="1">
    <source>
        <dbReference type="SAM" id="MobiDB-lite"/>
    </source>
</evidence>
<proteinExistence type="predicted"/>
<name>A0AA39G9K2_SARSR</name>
<reference evidence="2" key="1">
    <citation type="submission" date="2022-10" db="EMBL/GenBank/DDBJ databases">
        <title>Determination and structural analysis of whole genome sequence of Sarocladium strictum F4-1.</title>
        <authorList>
            <person name="Hu L."/>
            <person name="Jiang Y."/>
        </authorList>
    </citation>
    <scope>NUCLEOTIDE SEQUENCE</scope>
    <source>
        <strain evidence="2">F4-1</strain>
    </source>
</reference>
<dbReference type="AlphaFoldDB" id="A0AA39G9K2"/>
<feature type="region of interest" description="Disordered" evidence="1">
    <location>
        <begin position="33"/>
        <end position="74"/>
    </location>
</feature>
<keyword evidence="3" id="KW-1185">Reference proteome</keyword>
<protein>
    <submittedName>
        <fullName evidence="2">Uncharacterized protein</fullName>
    </submittedName>
</protein>
<evidence type="ECO:0000313" key="2">
    <source>
        <dbReference type="EMBL" id="KAK0383228.1"/>
    </source>
</evidence>
<organism evidence="2 3">
    <name type="scientific">Sarocladium strictum</name>
    <name type="common">Black bundle disease fungus</name>
    <name type="synonym">Acremonium strictum</name>
    <dbReference type="NCBI Taxonomy" id="5046"/>
    <lineage>
        <taxon>Eukaryota</taxon>
        <taxon>Fungi</taxon>
        <taxon>Dikarya</taxon>
        <taxon>Ascomycota</taxon>
        <taxon>Pezizomycotina</taxon>
        <taxon>Sordariomycetes</taxon>
        <taxon>Hypocreomycetidae</taxon>
        <taxon>Hypocreales</taxon>
        <taxon>Sarocladiaceae</taxon>
        <taxon>Sarocladium</taxon>
    </lineage>
</organism>
<evidence type="ECO:0000313" key="3">
    <source>
        <dbReference type="Proteomes" id="UP001175261"/>
    </source>
</evidence>
<feature type="region of interest" description="Disordered" evidence="1">
    <location>
        <begin position="122"/>
        <end position="143"/>
    </location>
</feature>
<sequence>MVTDAAPVDYTPLTSTKQNRILIWRDEVAATALPDPSSDSSSLAPSSSNSTNNSSSASSTAKDNNPNSTLSRRSRLWRRLSKRLRVPSLSSGPSALDLELKAREEVRTSMYRESWAAEERAREAKERAEANEDNAEIKGKLGETQQRLERAEMLLSRGIMLPPPA</sequence>
<dbReference type="Proteomes" id="UP001175261">
    <property type="component" value="Unassembled WGS sequence"/>
</dbReference>
<feature type="compositionally biased region" description="Low complexity" evidence="1">
    <location>
        <begin position="33"/>
        <end position="61"/>
    </location>
</feature>